<feature type="compositionally biased region" description="Low complexity" evidence="12">
    <location>
        <begin position="25"/>
        <end position="45"/>
    </location>
</feature>
<evidence type="ECO:0000256" key="4">
    <source>
        <dbReference type="ARBA" id="ARBA00011738"/>
    </source>
</evidence>
<dbReference type="PANTHER" id="PTHR31528">
    <property type="entry name" value="4-AMINO-5-HYDROXYMETHYL-2-METHYLPYRIMIDINE PHOSPHATE SYNTHASE THI11-RELATED"/>
    <property type="match status" value="1"/>
</dbReference>
<evidence type="ECO:0000259" key="14">
    <source>
        <dbReference type="Pfam" id="PF09084"/>
    </source>
</evidence>
<evidence type="ECO:0000256" key="7">
    <source>
        <dbReference type="ARBA" id="ARBA00022898"/>
    </source>
</evidence>
<dbReference type="SUPFAM" id="SSF53850">
    <property type="entry name" value="Periplasmic binding protein-like II"/>
    <property type="match status" value="1"/>
</dbReference>
<evidence type="ECO:0000256" key="9">
    <source>
        <dbReference type="ARBA" id="ARBA00023004"/>
    </source>
</evidence>
<evidence type="ECO:0000313" key="15">
    <source>
        <dbReference type="EMBL" id="MFC0469187.1"/>
    </source>
</evidence>
<proteinExistence type="inferred from homology"/>
<dbReference type="RefSeq" id="WP_335963487.1">
    <property type="nucleotide sequence ID" value="NZ_JAXBLX010000052.1"/>
</dbReference>
<reference evidence="15 16" key="1">
    <citation type="submission" date="2024-09" db="EMBL/GenBank/DDBJ databases">
        <authorList>
            <person name="Sun Q."/>
            <person name="Mori K."/>
        </authorList>
    </citation>
    <scope>NUCLEOTIDE SEQUENCE [LARGE SCALE GENOMIC DNA]</scope>
    <source>
        <strain evidence="15 16">NCAIM B.02610</strain>
    </source>
</reference>
<dbReference type="Gene3D" id="3.40.190.10">
    <property type="entry name" value="Periplasmic binding protein-like II"/>
    <property type="match status" value="2"/>
</dbReference>
<evidence type="ECO:0000256" key="5">
    <source>
        <dbReference type="ARBA" id="ARBA00022679"/>
    </source>
</evidence>
<evidence type="ECO:0000256" key="12">
    <source>
        <dbReference type="SAM" id="MobiDB-lite"/>
    </source>
</evidence>
<feature type="domain" description="SsuA/THI5-like" evidence="14">
    <location>
        <begin position="71"/>
        <end position="283"/>
    </location>
</feature>
<keyword evidence="16" id="KW-1185">Reference proteome</keyword>
<evidence type="ECO:0000256" key="1">
    <source>
        <dbReference type="ARBA" id="ARBA00003469"/>
    </source>
</evidence>
<comment type="pathway">
    <text evidence="2">Cofactor biosynthesis; thiamine diphosphate biosynthesis.</text>
</comment>
<evidence type="ECO:0000256" key="3">
    <source>
        <dbReference type="ARBA" id="ARBA00009406"/>
    </source>
</evidence>
<dbReference type="PANTHER" id="PTHR31528:SF1">
    <property type="entry name" value="4-AMINO-5-HYDROXYMETHYL-2-METHYLPYRIMIDINE PHOSPHATE SYNTHASE THI11-RELATED"/>
    <property type="match status" value="1"/>
</dbReference>
<comment type="function">
    <text evidence="1">Responsible for the formation of the pyrimidine heterocycle in the thiamine biosynthesis pathway. Catalyzes the formation of hydroxymethylpyrimidine phosphate (HMP-P) from histidine and pyridoxal phosphate (PLP). The protein uses PLP and the active site histidine to form HMP-P, generating an inactive enzyme. The enzyme can only undergo a single turnover, which suggests it is a suicide enzyme.</text>
</comment>
<comment type="similarity">
    <text evidence="3">Belongs to the NMT1/THI5 family.</text>
</comment>
<comment type="caution">
    <text evidence="15">The sequence shown here is derived from an EMBL/GenBank/DDBJ whole genome shotgun (WGS) entry which is preliminary data.</text>
</comment>
<feature type="chain" id="PRO_5045887483" description="Thiamine pyrimidine synthase" evidence="13">
    <location>
        <begin position="20"/>
        <end position="355"/>
    </location>
</feature>
<dbReference type="Pfam" id="PF09084">
    <property type="entry name" value="NMT1"/>
    <property type="match status" value="1"/>
</dbReference>
<organism evidence="15 16">
    <name type="scientific">Halalkalibacter kiskunsagensis</name>
    <dbReference type="NCBI Taxonomy" id="1548599"/>
    <lineage>
        <taxon>Bacteria</taxon>
        <taxon>Bacillati</taxon>
        <taxon>Bacillota</taxon>
        <taxon>Bacilli</taxon>
        <taxon>Bacillales</taxon>
        <taxon>Bacillaceae</taxon>
        <taxon>Halalkalibacter</taxon>
    </lineage>
</organism>
<sequence>MVKVLKVTLLAFFLMVVLAACGESEPATTEATSTTETETETAAETASDEIGLGEPETTDVTLRLNWKFKGEFAPLFVTKEKGFFEKYGLNVEVLEGNGAAPVMQAVAQGQEEFGITSTVEPAQGLVEGMPIKMIASYMSRSPFLIVSHPDTPVETPKDLEGKSISISISSSLTNVFPNFLKSNGVDESKVKALPVETSARNSLFLNKDVEAVAIFSTNEYPIFEEHLGVELTPLYLADYGFDLASLTVIGNEKFMEENPNTVRRFLAALNEGFEYTFENTQEAAEISAELFPEATDVETAKGQIERLKEIALFDGVPYGWMSPENMERTLDILEESELISERYELERYFTNEFQE</sequence>
<dbReference type="InterPro" id="IPR015168">
    <property type="entry name" value="SsuA/THI5"/>
</dbReference>
<accession>A0ABV6K8C8</accession>
<keyword evidence="8" id="KW-0784">Thiamine biosynthesis</keyword>
<dbReference type="InterPro" id="IPR027939">
    <property type="entry name" value="NMT1/THI5"/>
</dbReference>
<name>A0ABV6K8C8_9BACI</name>
<evidence type="ECO:0000256" key="11">
    <source>
        <dbReference type="ARBA" id="ARBA00048179"/>
    </source>
</evidence>
<evidence type="ECO:0000256" key="2">
    <source>
        <dbReference type="ARBA" id="ARBA00004948"/>
    </source>
</evidence>
<dbReference type="PROSITE" id="PS51257">
    <property type="entry name" value="PROKAR_LIPOPROTEIN"/>
    <property type="match status" value="1"/>
</dbReference>
<dbReference type="Proteomes" id="UP001589838">
    <property type="component" value="Unassembled WGS sequence"/>
</dbReference>
<keyword evidence="5" id="KW-0808">Transferase</keyword>
<comment type="catalytic activity">
    <reaction evidence="11">
        <text>N(6)-(pyridoxal phosphate)-L-lysyl-[4-amino-5-hydroxymethyl-2-methylpyrimidine phosphate synthase] + L-histidyl-[4-amino-5-hydroxymethyl-2-methylpyrimidine phosphate synthase] + 2 Fe(3+) + 4 H2O = L-lysyl-[4-amino-5-hydroxymethyl-2-methylpyrimidine phosphate synthase] + (2S)-2-amino-5-hydroxy-4-oxopentanoyl-[4-amino-5-hydroxymethyl-2-methylpyrimidine phosphate synthase] + 4-amino-2-methyl-5-(phosphooxymethyl)pyrimidine + 3-oxopropanoate + 2 Fe(2+) + 2 H(+)</text>
        <dbReference type="Rhea" id="RHEA:65756"/>
        <dbReference type="Rhea" id="RHEA-COMP:16892"/>
        <dbReference type="Rhea" id="RHEA-COMP:16893"/>
        <dbReference type="Rhea" id="RHEA-COMP:16894"/>
        <dbReference type="Rhea" id="RHEA-COMP:16895"/>
        <dbReference type="ChEBI" id="CHEBI:15377"/>
        <dbReference type="ChEBI" id="CHEBI:15378"/>
        <dbReference type="ChEBI" id="CHEBI:29033"/>
        <dbReference type="ChEBI" id="CHEBI:29034"/>
        <dbReference type="ChEBI" id="CHEBI:29969"/>
        <dbReference type="ChEBI" id="CHEBI:29979"/>
        <dbReference type="ChEBI" id="CHEBI:33190"/>
        <dbReference type="ChEBI" id="CHEBI:58354"/>
        <dbReference type="ChEBI" id="CHEBI:143915"/>
        <dbReference type="ChEBI" id="CHEBI:157692"/>
    </reaction>
    <physiologicalReaction direction="left-to-right" evidence="11">
        <dbReference type="Rhea" id="RHEA:65757"/>
    </physiologicalReaction>
</comment>
<protein>
    <recommendedName>
        <fullName evidence="10">Thiamine pyrimidine synthase</fullName>
    </recommendedName>
</protein>
<keyword evidence="9" id="KW-0408">Iron</keyword>
<keyword evidence="13" id="KW-0732">Signal</keyword>
<evidence type="ECO:0000256" key="6">
    <source>
        <dbReference type="ARBA" id="ARBA00022723"/>
    </source>
</evidence>
<keyword evidence="6" id="KW-0479">Metal-binding</keyword>
<dbReference type="EMBL" id="JBHLUX010000002">
    <property type="protein sequence ID" value="MFC0469187.1"/>
    <property type="molecule type" value="Genomic_DNA"/>
</dbReference>
<feature type="signal peptide" evidence="13">
    <location>
        <begin position="1"/>
        <end position="19"/>
    </location>
</feature>
<evidence type="ECO:0000256" key="8">
    <source>
        <dbReference type="ARBA" id="ARBA00022977"/>
    </source>
</evidence>
<evidence type="ECO:0000256" key="10">
    <source>
        <dbReference type="ARBA" id="ARBA00033171"/>
    </source>
</evidence>
<keyword evidence="7" id="KW-0663">Pyridoxal phosphate</keyword>
<comment type="subunit">
    <text evidence="4">Homodimer.</text>
</comment>
<evidence type="ECO:0000313" key="16">
    <source>
        <dbReference type="Proteomes" id="UP001589838"/>
    </source>
</evidence>
<gene>
    <name evidence="15" type="ORF">ACFFHM_01120</name>
</gene>
<feature type="region of interest" description="Disordered" evidence="12">
    <location>
        <begin position="25"/>
        <end position="47"/>
    </location>
</feature>
<evidence type="ECO:0000256" key="13">
    <source>
        <dbReference type="SAM" id="SignalP"/>
    </source>
</evidence>